<reference evidence="9" key="2">
    <citation type="submission" date="2021-03" db="UniProtKB">
        <authorList>
            <consortium name="EnsemblPlants"/>
        </authorList>
    </citation>
    <scope>IDENTIFICATION</scope>
</reference>
<name>A0A803MT18_CHEQI</name>
<dbReference type="AlphaFoldDB" id="A0A803MT18"/>
<evidence type="ECO:0008006" key="11">
    <source>
        <dbReference type="Google" id="ProtNLM"/>
    </source>
</evidence>
<feature type="transmembrane region" description="Helical" evidence="8">
    <location>
        <begin position="16"/>
        <end position="37"/>
    </location>
</feature>
<keyword evidence="3 8" id="KW-0812">Transmembrane</keyword>
<evidence type="ECO:0000256" key="6">
    <source>
        <dbReference type="ARBA" id="ARBA00023136"/>
    </source>
</evidence>
<sequence length="396" mass="45376">MAGGEGGPSFESTPSWIIGAVVFLMVAVSWFTEKLLSFLGQMLKRKEKKPLYDALQKIKEELMLLGFVSLLLAVFQDEIASTCISEKLAKKWIPCHVEKSTSNDISHFQISLLPSGGRRLLAEETTFSCPKGKAPFVSVGVLHQLHYLIFILAIVHLVSCTVTVLLGEVKISQWWKWEESIRRQIDVNNDTDRVIDIRSLTFIKERFEGVDAKKRNYAISFFKHLAGIVTKADYTAMRLGFILTHCNANQTFNFHKYMVYAYEADFQKVVSISWFLWILVVSSLTFNVASWNIYLWLSFIPLILLLLVGTKLEQVITELAIYVAQRHSVLVGEVRIQPSDEYFWFSKPKFVLCLIHVILFLNSFGFAIFFWTLLKFGFHSCVMGEAKYVYGRISIM</sequence>
<keyword evidence="4" id="KW-0611">Plant defense</keyword>
<reference evidence="9" key="1">
    <citation type="journal article" date="2017" name="Nature">
        <title>The genome of Chenopodium quinoa.</title>
        <authorList>
            <person name="Jarvis D.E."/>
            <person name="Ho Y.S."/>
            <person name="Lightfoot D.J."/>
            <person name="Schmoeckel S.M."/>
            <person name="Li B."/>
            <person name="Borm T.J.A."/>
            <person name="Ohyanagi H."/>
            <person name="Mineta K."/>
            <person name="Michell C.T."/>
            <person name="Saber N."/>
            <person name="Kharbatia N.M."/>
            <person name="Rupper R.R."/>
            <person name="Sharp A.R."/>
            <person name="Dally N."/>
            <person name="Boughton B.A."/>
            <person name="Woo Y.H."/>
            <person name="Gao G."/>
            <person name="Schijlen E.G.W.M."/>
            <person name="Guo X."/>
            <person name="Momin A.A."/>
            <person name="Negrao S."/>
            <person name="Al-Babili S."/>
            <person name="Gehring C."/>
            <person name="Roessner U."/>
            <person name="Jung C."/>
            <person name="Murphy K."/>
            <person name="Arold S.T."/>
            <person name="Gojobori T."/>
            <person name="van der Linden C.G."/>
            <person name="van Loo E.N."/>
            <person name="Jellen E.N."/>
            <person name="Maughan P.J."/>
            <person name="Tester M."/>
        </authorList>
    </citation>
    <scope>NUCLEOTIDE SEQUENCE [LARGE SCALE GENOMIC DNA]</scope>
    <source>
        <strain evidence="9">cv. PI 614886</strain>
    </source>
</reference>
<evidence type="ECO:0000313" key="10">
    <source>
        <dbReference type="Proteomes" id="UP000596660"/>
    </source>
</evidence>
<dbReference type="Pfam" id="PF03094">
    <property type="entry name" value="Mlo"/>
    <property type="match status" value="1"/>
</dbReference>
<feature type="transmembrane region" description="Helical" evidence="8">
    <location>
        <begin position="291"/>
        <end position="309"/>
    </location>
</feature>
<dbReference type="EnsemblPlants" id="AUR62034719-RA">
    <property type="protein sequence ID" value="AUR62034719-RA:cds"/>
    <property type="gene ID" value="AUR62034719"/>
</dbReference>
<dbReference type="Proteomes" id="UP000596660">
    <property type="component" value="Unplaced"/>
</dbReference>
<feature type="transmembrane region" description="Helical" evidence="8">
    <location>
        <begin position="145"/>
        <end position="166"/>
    </location>
</feature>
<evidence type="ECO:0000256" key="8">
    <source>
        <dbReference type="SAM" id="Phobius"/>
    </source>
</evidence>
<keyword evidence="10" id="KW-1185">Reference proteome</keyword>
<evidence type="ECO:0000256" key="7">
    <source>
        <dbReference type="ARBA" id="ARBA00023265"/>
    </source>
</evidence>
<evidence type="ECO:0000256" key="5">
    <source>
        <dbReference type="ARBA" id="ARBA00022989"/>
    </source>
</evidence>
<dbReference type="PANTHER" id="PTHR31942">
    <property type="entry name" value="MLO-LIKE PROTEIN 1"/>
    <property type="match status" value="1"/>
</dbReference>
<accession>A0A803MT18</accession>
<feature type="transmembrane region" description="Helical" evidence="8">
    <location>
        <begin position="350"/>
        <end position="374"/>
    </location>
</feature>
<dbReference type="GO" id="GO:0016020">
    <property type="term" value="C:membrane"/>
    <property type="evidence" value="ECO:0007669"/>
    <property type="project" value="UniProtKB-SubCell"/>
</dbReference>
<dbReference type="PANTHER" id="PTHR31942:SF74">
    <property type="entry name" value="MLO-LIKE PROTEIN 15"/>
    <property type="match status" value="1"/>
</dbReference>
<feature type="transmembrane region" description="Helical" evidence="8">
    <location>
        <begin position="58"/>
        <end position="75"/>
    </location>
</feature>
<dbReference type="InterPro" id="IPR004326">
    <property type="entry name" value="Mlo"/>
</dbReference>
<keyword evidence="7" id="KW-0568">Pathogenesis-related protein</keyword>
<evidence type="ECO:0000256" key="2">
    <source>
        <dbReference type="ARBA" id="ARBA00006574"/>
    </source>
</evidence>
<dbReference type="OMA" id="MQNANDE"/>
<keyword evidence="5 8" id="KW-1133">Transmembrane helix</keyword>
<evidence type="ECO:0000256" key="4">
    <source>
        <dbReference type="ARBA" id="ARBA00022821"/>
    </source>
</evidence>
<keyword evidence="6 8" id="KW-0472">Membrane</keyword>
<feature type="transmembrane region" description="Helical" evidence="8">
    <location>
        <begin position="266"/>
        <end position="285"/>
    </location>
</feature>
<comment type="similarity">
    <text evidence="2">Belongs to the MLO family.</text>
</comment>
<evidence type="ECO:0000313" key="9">
    <source>
        <dbReference type="EnsemblPlants" id="AUR62034719-RA:cds"/>
    </source>
</evidence>
<protein>
    <recommendedName>
        <fullName evidence="11">MLO-like protein</fullName>
    </recommendedName>
</protein>
<evidence type="ECO:0000256" key="3">
    <source>
        <dbReference type="ARBA" id="ARBA00022692"/>
    </source>
</evidence>
<proteinExistence type="inferred from homology"/>
<dbReference type="GO" id="GO:0006952">
    <property type="term" value="P:defense response"/>
    <property type="evidence" value="ECO:0007669"/>
    <property type="project" value="UniProtKB-KW"/>
</dbReference>
<dbReference type="Gramene" id="AUR62034719-RA">
    <property type="protein sequence ID" value="AUR62034719-RA:cds"/>
    <property type="gene ID" value="AUR62034719"/>
</dbReference>
<organism evidence="9 10">
    <name type="scientific">Chenopodium quinoa</name>
    <name type="common">Quinoa</name>
    <dbReference type="NCBI Taxonomy" id="63459"/>
    <lineage>
        <taxon>Eukaryota</taxon>
        <taxon>Viridiplantae</taxon>
        <taxon>Streptophyta</taxon>
        <taxon>Embryophyta</taxon>
        <taxon>Tracheophyta</taxon>
        <taxon>Spermatophyta</taxon>
        <taxon>Magnoliopsida</taxon>
        <taxon>eudicotyledons</taxon>
        <taxon>Gunneridae</taxon>
        <taxon>Pentapetalae</taxon>
        <taxon>Caryophyllales</taxon>
        <taxon>Chenopodiaceae</taxon>
        <taxon>Chenopodioideae</taxon>
        <taxon>Atripliceae</taxon>
        <taxon>Chenopodium</taxon>
    </lineage>
</organism>
<evidence type="ECO:0000256" key="1">
    <source>
        <dbReference type="ARBA" id="ARBA00004141"/>
    </source>
</evidence>
<comment type="subcellular location">
    <subcellularLocation>
        <location evidence="1">Membrane</location>
        <topology evidence="1">Multi-pass membrane protein</topology>
    </subcellularLocation>
</comment>